<feature type="compositionally biased region" description="Basic and acidic residues" evidence="1">
    <location>
        <begin position="153"/>
        <end position="162"/>
    </location>
</feature>
<dbReference type="InParanoid" id="E2C9C3"/>
<evidence type="ECO:0000313" key="3">
    <source>
        <dbReference type="Proteomes" id="UP000008237"/>
    </source>
</evidence>
<sequence length="162" mass="17541">MRRFRRGNLLSPLRRDRAESSGSRDDRSRRETRKSEKKRARGDIRGGLGRTKLAESVCGVEQVLACRDRDRDRGYAEGGAVLGATDTDIAVIDTASSDLSGSALADQGLPSHVLVLHHHQAAPAADGAPHVTAAACSSRRDTRYLEPPPPRGRARDHEGELA</sequence>
<name>E2C9C3_HARSA</name>
<proteinExistence type="predicted"/>
<feature type="region of interest" description="Disordered" evidence="1">
    <location>
        <begin position="1"/>
        <end position="47"/>
    </location>
</feature>
<dbReference type="AlphaFoldDB" id="E2C9C3"/>
<gene>
    <name evidence="2" type="ORF">EAI_06905</name>
</gene>
<feature type="compositionally biased region" description="Basic residues" evidence="1">
    <location>
        <begin position="30"/>
        <end position="40"/>
    </location>
</feature>
<reference evidence="2 3" key="1">
    <citation type="journal article" date="2010" name="Science">
        <title>Genomic comparison of the ants Camponotus floridanus and Harpegnathos saltator.</title>
        <authorList>
            <person name="Bonasio R."/>
            <person name="Zhang G."/>
            <person name="Ye C."/>
            <person name="Mutti N.S."/>
            <person name="Fang X."/>
            <person name="Qin N."/>
            <person name="Donahue G."/>
            <person name="Yang P."/>
            <person name="Li Q."/>
            <person name="Li C."/>
            <person name="Zhang P."/>
            <person name="Huang Z."/>
            <person name="Berger S.L."/>
            <person name="Reinberg D."/>
            <person name="Wang J."/>
            <person name="Liebig J."/>
        </authorList>
    </citation>
    <scope>NUCLEOTIDE SEQUENCE [LARGE SCALE GENOMIC DNA]</scope>
    <source>
        <strain evidence="2 3">R22 G/1</strain>
    </source>
</reference>
<evidence type="ECO:0000256" key="1">
    <source>
        <dbReference type="SAM" id="MobiDB-lite"/>
    </source>
</evidence>
<dbReference type="Proteomes" id="UP000008237">
    <property type="component" value="Unassembled WGS sequence"/>
</dbReference>
<feature type="compositionally biased region" description="Basic and acidic residues" evidence="1">
    <location>
        <begin position="13"/>
        <end position="29"/>
    </location>
</feature>
<keyword evidence="3" id="KW-1185">Reference proteome</keyword>
<dbReference type="OrthoDB" id="438440at2759"/>
<protein>
    <submittedName>
        <fullName evidence="2">Uncharacterized protein</fullName>
    </submittedName>
</protein>
<organism evidence="3">
    <name type="scientific">Harpegnathos saltator</name>
    <name type="common">Jerdon's jumping ant</name>
    <dbReference type="NCBI Taxonomy" id="610380"/>
    <lineage>
        <taxon>Eukaryota</taxon>
        <taxon>Metazoa</taxon>
        <taxon>Ecdysozoa</taxon>
        <taxon>Arthropoda</taxon>
        <taxon>Hexapoda</taxon>
        <taxon>Insecta</taxon>
        <taxon>Pterygota</taxon>
        <taxon>Neoptera</taxon>
        <taxon>Endopterygota</taxon>
        <taxon>Hymenoptera</taxon>
        <taxon>Apocrita</taxon>
        <taxon>Aculeata</taxon>
        <taxon>Formicoidea</taxon>
        <taxon>Formicidae</taxon>
        <taxon>Ponerinae</taxon>
        <taxon>Ponerini</taxon>
        <taxon>Harpegnathos</taxon>
    </lineage>
</organism>
<feature type="region of interest" description="Disordered" evidence="1">
    <location>
        <begin position="122"/>
        <end position="162"/>
    </location>
</feature>
<accession>E2C9C3</accession>
<evidence type="ECO:0000313" key="2">
    <source>
        <dbReference type="EMBL" id="EFN75468.1"/>
    </source>
</evidence>
<dbReference type="EMBL" id="GL453806">
    <property type="protein sequence ID" value="EFN75468.1"/>
    <property type="molecule type" value="Genomic_DNA"/>
</dbReference>